<evidence type="ECO:0000256" key="9">
    <source>
        <dbReference type="ARBA" id="ARBA00023136"/>
    </source>
</evidence>
<keyword evidence="8 12" id="KW-0798">TonB box</keyword>
<feature type="chain" id="PRO_5044474552" evidence="13">
    <location>
        <begin position="23"/>
        <end position="1029"/>
    </location>
</feature>
<dbReference type="SUPFAM" id="SSF56935">
    <property type="entry name" value="Porins"/>
    <property type="match status" value="1"/>
</dbReference>
<evidence type="ECO:0000313" key="16">
    <source>
        <dbReference type="EMBL" id="KUY19642.1"/>
    </source>
</evidence>
<keyword evidence="9 11" id="KW-0472">Membrane</keyword>
<dbReference type="GO" id="GO:0006826">
    <property type="term" value="P:iron ion transport"/>
    <property type="evidence" value="ECO:0007669"/>
    <property type="project" value="UniProtKB-KW"/>
</dbReference>
<evidence type="ECO:0000256" key="10">
    <source>
        <dbReference type="ARBA" id="ARBA00023237"/>
    </source>
</evidence>
<proteinExistence type="inferred from homology"/>
<dbReference type="AlphaFoldDB" id="A0AAP1BWB0"/>
<feature type="domain" description="TonB-dependent receptor-like beta-barrel" evidence="14">
    <location>
        <begin position="389"/>
        <end position="984"/>
    </location>
</feature>
<dbReference type="Pfam" id="PF00593">
    <property type="entry name" value="TonB_dep_Rec_b-barrel"/>
    <property type="match status" value="1"/>
</dbReference>
<comment type="subcellular location">
    <subcellularLocation>
        <location evidence="1 11">Cell outer membrane</location>
        <topology evidence="1 11">Multi-pass membrane protein</topology>
    </subcellularLocation>
</comment>
<dbReference type="PROSITE" id="PS52016">
    <property type="entry name" value="TONB_DEPENDENT_REC_3"/>
    <property type="match status" value="1"/>
</dbReference>
<evidence type="ECO:0000256" key="7">
    <source>
        <dbReference type="ARBA" id="ARBA00023065"/>
    </source>
</evidence>
<protein>
    <submittedName>
        <fullName evidence="16">SusC/RagA family TonB-linked outer membrane protein</fullName>
    </submittedName>
</protein>
<comment type="caution">
    <text evidence="16">The sequence shown here is derived from an EMBL/GenBank/DDBJ whole genome shotgun (WGS) entry which is preliminary data.</text>
</comment>
<feature type="signal peptide" evidence="13">
    <location>
        <begin position="1"/>
        <end position="22"/>
    </location>
</feature>
<dbReference type="InterPro" id="IPR039426">
    <property type="entry name" value="TonB-dep_rcpt-like"/>
</dbReference>
<dbReference type="Gene3D" id="2.40.170.20">
    <property type="entry name" value="TonB-dependent receptor, beta-barrel domain"/>
    <property type="match status" value="1"/>
</dbReference>
<evidence type="ECO:0000256" key="12">
    <source>
        <dbReference type="RuleBase" id="RU003357"/>
    </source>
</evidence>
<dbReference type="InterPro" id="IPR036942">
    <property type="entry name" value="Beta-barrel_TonB_sf"/>
</dbReference>
<dbReference type="Gene3D" id="2.170.130.10">
    <property type="entry name" value="TonB-dependent receptor, plug domain"/>
    <property type="match status" value="1"/>
</dbReference>
<sequence>MKKLTNSVLVVVLSSSFVFVNAQKKQDTTKTKDIEGVVVTALGIKREKKSLGYSSQEVKAGVLSDGTTNTGNVASQLAGKVAGLQVNTTSNFGGSTNLVIRGYKSLNGGQALIVVDGVPINNGTAGSTGRQTTYDYGNFLSDMNQEDIESINVLKGAAASSLYGERALNGVIVITTKKGKSQDDRWGITLSTEVNVGTVDKKTFPTYQSRYGAGYGPFGDYDANPYFNTGPDGKPMVSFGDDASWGAEFNPNLLVWQWSAFDPTSPNYGKATPWVAAKHGPIDFFNTAMTYTNSVTLEKGNNDANFFLNYTNYQTEGIVPNSSIKKNTLSTKANYKFNDHLTATVYATLNNQGTIGRTPTGYNSGQMSAFRQWWQTNVDLYEQRDTYFRTKRNISWNSGDPSKAPLYWSNPYYQAYENYQSDDRTRFFGWASLDFKVNKNITITGRMSHDTYNMLIENRLRQGTTSETFGASNATTSSGYEKTNMVRSETNFDLIGQYKYNLSDDFILSGVVGGNVRRNYFTSTYNSTEPGSKKDPSVGAFVGLTIPGLFSLANSAGAVRPAVEVEQKSVTAGAFAQASLSYKDTYFVDGSYRVDKNSNLLKGNNVYGYGSISGAIILSQLIKQDWLSFAKLRGNYAVVGGSTGNYNLFNTYTSRPLLNDTPLYNATTTAKERELKPEKSKEIEVGLEANFFKNRLGFDIAAYSTRTFNQIIPTSISSSTGYFNSYINAGQINNKGIEVTLNATPFKTKDFSWDISINWAKNQNKVVDLIDGVDNIQLVGRIYGALGATIQAYKGRPFGELFGTTWALDPNGNRIVDEIVSNGQTFYRYRKTDAVNNPIGNITPDWTGGIRNQFRYKDLSFGFLIDIQKGGQVYSYDMAAGLETGLYAETAVGDYRTANRPVSGVLETRDNNGKVVYKPVSGVQYVDGSSTTAPDGNTLNPDSAFLYDASYVKLREANITYRLPKSLIKNTFINEASIALVGRNLWIIHKNLPYADPESGLSGGLNSRGISHASLPTTREIGVNITFKF</sequence>
<keyword evidence="7" id="KW-0406">Ion transport</keyword>
<keyword evidence="3 11" id="KW-1134">Transmembrane beta strand</keyword>
<dbReference type="RefSeq" id="WP_059343614.1">
    <property type="nucleotide sequence ID" value="NZ_CP140570.1"/>
</dbReference>
<accession>A0AAP1BWB0</accession>
<dbReference type="InterPro" id="IPR023997">
    <property type="entry name" value="TonB-dep_OMP_SusC/RagA_CS"/>
</dbReference>
<keyword evidence="4" id="KW-0410">Iron transport</keyword>
<dbReference type="InterPro" id="IPR000531">
    <property type="entry name" value="Beta-barrel_TonB"/>
</dbReference>
<evidence type="ECO:0000259" key="15">
    <source>
        <dbReference type="Pfam" id="PF07715"/>
    </source>
</evidence>
<comment type="similarity">
    <text evidence="11 12">Belongs to the TonB-dependent receptor family.</text>
</comment>
<keyword evidence="5 11" id="KW-0812">Transmembrane</keyword>
<gene>
    <name evidence="16" type="ORF">ATB95_01520</name>
</gene>
<dbReference type="Pfam" id="PF07715">
    <property type="entry name" value="Plug"/>
    <property type="match status" value="1"/>
</dbReference>
<evidence type="ECO:0000256" key="5">
    <source>
        <dbReference type="ARBA" id="ARBA00022692"/>
    </source>
</evidence>
<dbReference type="InterPro" id="IPR012910">
    <property type="entry name" value="Plug_dom"/>
</dbReference>
<dbReference type="NCBIfam" id="TIGR04056">
    <property type="entry name" value="OMP_RagA_SusC"/>
    <property type="match status" value="1"/>
</dbReference>
<evidence type="ECO:0000256" key="3">
    <source>
        <dbReference type="ARBA" id="ARBA00022452"/>
    </source>
</evidence>
<keyword evidence="10 11" id="KW-0998">Cell outer membrane</keyword>
<evidence type="ECO:0000256" key="4">
    <source>
        <dbReference type="ARBA" id="ARBA00022496"/>
    </source>
</evidence>
<organism evidence="16 17">
    <name type="scientific">Elizabethkingia miricola</name>
    <name type="common">Chryseobacterium miricola</name>
    <dbReference type="NCBI Taxonomy" id="172045"/>
    <lineage>
        <taxon>Bacteria</taxon>
        <taxon>Pseudomonadati</taxon>
        <taxon>Bacteroidota</taxon>
        <taxon>Flavobacteriia</taxon>
        <taxon>Flavobacteriales</taxon>
        <taxon>Weeksellaceae</taxon>
        <taxon>Elizabethkingia</taxon>
    </lineage>
</organism>
<dbReference type="Proteomes" id="UP000064412">
    <property type="component" value="Unassembled WGS sequence"/>
</dbReference>
<reference evidence="16 17" key="1">
    <citation type="submission" date="2015-11" db="EMBL/GenBank/DDBJ databases">
        <authorList>
            <person name="Nicholson A.C."/>
            <person name="Humrighouse B.W."/>
            <person name="Graziano J."/>
            <person name="Lasker B."/>
            <person name="Whitney A.M."/>
            <person name="Mcquiston J.R."/>
        </authorList>
    </citation>
    <scope>NUCLEOTIDE SEQUENCE [LARGE SCALE GENOMIC DNA]</scope>
    <source>
        <strain evidence="16 17">G4071</strain>
    </source>
</reference>
<evidence type="ECO:0000256" key="11">
    <source>
        <dbReference type="PROSITE-ProRule" id="PRU01360"/>
    </source>
</evidence>
<keyword evidence="13" id="KW-0732">Signal</keyword>
<dbReference type="NCBIfam" id="TIGR04057">
    <property type="entry name" value="SusC_RagA_signa"/>
    <property type="match status" value="1"/>
</dbReference>
<evidence type="ECO:0000259" key="14">
    <source>
        <dbReference type="Pfam" id="PF00593"/>
    </source>
</evidence>
<dbReference type="GO" id="GO:0009279">
    <property type="term" value="C:cell outer membrane"/>
    <property type="evidence" value="ECO:0007669"/>
    <property type="project" value="UniProtKB-SubCell"/>
</dbReference>
<evidence type="ECO:0000256" key="1">
    <source>
        <dbReference type="ARBA" id="ARBA00004571"/>
    </source>
</evidence>
<keyword evidence="2 11" id="KW-0813">Transport</keyword>
<evidence type="ECO:0000256" key="2">
    <source>
        <dbReference type="ARBA" id="ARBA00022448"/>
    </source>
</evidence>
<evidence type="ECO:0000256" key="13">
    <source>
        <dbReference type="SAM" id="SignalP"/>
    </source>
</evidence>
<evidence type="ECO:0000313" key="17">
    <source>
        <dbReference type="Proteomes" id="UP000064412"/>
    </source>
</evidence>
<evidence type="ECO:0000256" key="6">
    <source>
        <dbReference type="ARBA" id="ARBA00023004"/>
    </source>
</evidence>
<dbReference type="EMBL" id="LNOI01000001">
    <property type="protein sequence ID" value="KUY19642.1"/>
    <property type="molecule type" value="Genomic_DNA"/>
</dbReference>
<feature type="domain" description="TonB-dependent receptor plug" evidence="15">
    <location>
        <begin position="53"/>
        <end position="171"/>
    </location>
</feature>
<dbReference type="InterPro" id="IPR037066">
    <property type="entry name" value="Plug_dom_sf"/>
</dbReference>
<name>A0AAP1BWB0_ELIMR</name>
<keyword evidence="6" id="KW-0408">Iron</keyword>
<evidence type="ECO:0000256" key="8">
    <source>
        <dbReference type="ARBA" id="ARBA00023077"/>
    </source>
</evidence>
<dbReference type="PANTHER" id="PTHR32552">
    <property type="entry name" value="FERRICHROME IRON RECEPTOR-RELATED"/>
    <property type="match status" value="1"/>
</dbReference>
<dbReference type="PANTHER" id="PTHR32552:SF81">
    <property type="entry name" value="TONB-DEPENDENT OUTER MEMBRANE RECEPTOR"/>
    <property type="match status" value="1"/>
</dbReference>
<dbReference type="InterPro" id="IPR023996">
    <property type="entry name" value="TonB-dep_OMP_SusC/RagA"/>
</dbReference>